<evidence type="ECO:0000256" key="1">
    <source>
        <dbReference type="ARBA" id="ARBA00004651"/>
    </source>
</evidence>
<reference evidence="12" key="2">
    <citation type="submission" date="2022-10" db="EMBL/GenBank/DDBJ databases">
        <authorList>
            <consortium name="ENA_rothamsted_submissions"/>
            <consortium name="culmorum"/>
            <person name="King R."/>
        </authorList>
    </citation>
    <scope>NUCLEOTIDE SEQUENCE</scope>
</reference>
<evidence type="ECO:0000256" key="7">
    <source>
        <dbReference type="ARBA" id="ARBA00023170"/>
    </source>
</evidence>
<feature type="signal peptide" evidence="10">
    <location>
        <begin position="1"/>
        <end position="19"/>
    </location>
</feature>
<evidence type="ECO:0000256" key="8">
    <source>
        <dbReference type="ARBA" id="ARBA00023180"/>
    </source>
</evidence>
<proteinExistence type="inferred from homology"/>
<feature type="transmembrane region" description="Helical" evidence="9">
    <location>
        <begin position="385"/>
        <end position="405"/>
    </location>
</feature>
<dbReference type="GO" id="GO:0050906">
    <property type="term" value="P:detection of stimulus involved in sensory perception"/>
    <property type="evidence" value="ECO:0007669"/>
    <property type="project" value="UniProtKB-ARBA"/>
</dbReference>
<evidence type="ECO:0000256" key="10">
    <source>
        <dbReference type="SAM" id="SignalP"/>
    </source>
</evidence>
<dbReference type="PANTHER" id="PTHR42643:SF37">
    <property type="entry name" value="IONOTROPIC RECEPTOR 11A-RELATED"/>
    <property type="match status" value="1"/>
</dbReference>
<organism evidence="12 13">
    <name type="scientific">Chironomus riparius</name>
    <dbReference type="NCBI Taxonomy" id="315576"/>
    <lineage>
        <taxon>Eukaryota</taxon>
        <taxon>Metazoa</taxon>
        <taxon>Ecdysozoa</taxon>
        <taxon>Arthropoda</taxon>
        <taxon>Hexapoda</taxon>
        <taxon>Insecta</taxon>
        <taxon>Pterygota</taxon>
        <taxon>Neoptera</taxon>
        <taxon>Endopterygota</taxon>
        <taxon>Diptera</taxon>
        <taxon>Nematocera</taxon>
        <taxon>Chironomoidea</taxon>
        <taxon>Chironomidae</taxon>
        <taxon>Chironominae</taxon>
        <taxon>Chironomus</taxon>
    </lineage>
</organism>
<evidence type="ECO:0000256" key="3">
    <source>
        <dbReference type="ARBA" id="ARBA00022475"/>
    </source>
</evidence>
<keyword evidence="10" id="KW-0732">Signal</keyword>
<keyword evidence="4 9" id="KW-0812">Transmembrane</keyword>
<keyword evidence="7" id="KW-0675">Receptor</keyword>
<dbReference type="Proteomes" id="UP001153620">
    <property type="component" value="Chromosome 4"/>
</dbReference>
<dbReference type="PANTHER" id="PTHR42643">
    <property type="entry name" value="IONOTROPIC RECEPTOR 20A-RELATED"/>
    <property type="match status" value="1"/>
</dbReference>
<feature type="chain" id="PRO_5040274072" description="Ionotropic glutamate receptor C-terminal domain-containing protein" evidence="10">
    <location>
        <begin position="20"/>
        <end position="630"/>
    </location>
</feature>
<dbReference type="EMBL" id="OU895880">
    <property type="protein sequence ID" value="CAG9811046.1"/>
    <property type="molecule type" value="Genomic_DNA"/>
</dbReference>
<dbReference type="InterPro" id="IPR052192">
    <property type="entry name" value="Insect_Ionotropic_Sensory_Rcpt"/>
</dbReference>
<dbReference type="InterPro" id="IPR001320">
    <property type="entry name" value="Iontro_rcpt_C"/>
</dbReference>
<dbReference type="GO" id="GO:0015276">
    <property type="term" value="F:ligand-gated monoatomic ion channel activity"/>
    <property type="evidence" value="ECO:0007669"/>
    <property type="project" value="InterPro"/>
</dbReference>
<evidence type="ECO:0000256" key="2">
    <source>
        <dbReference type="ARBA" id="ARBA00008685"/>
    </source>
</evidence>
<feature type="transmembrane region" description="Helical" evidence="9">
    <location>
        <begin position="327"/>
        <end position="346"/>
    </location>
</feature>
<dbReference type="OrthoDB" id="7725497at2759"/>
<name>A0A9N9S4C5_9DIPT</name>
<feature type="transmembrane region" description="Helical" evidence="9">
    <location>
        <begin position="575"/>
        <end position="599"/>
    </location>
</feature>
<keyword evidence="5 9" id="KW-1133">Transmembrane helix</keyword>
<dbReference type="AlphaFoldDB" id="A0A9N9S4C5"/>
<dbReference type="Gene3D" id="1.10.287.70">
    <property type="match status" value="1"/>
</dbReference>
<keyword evidence="13" id="KW-1185">Reference proteome</keyword>
<evidence type="ECO:0000313" key="13">
    <source>
        <dbReference type="Proteomes" id="UP001153620"/>
    </source>
</evidence>
<sequence>MNLLIYLSLWAFYAHFAIASVENSEIQSISRAIKEVSEVFYIRNEIQFDVISIQSDPKHFNQLINYLLASNEVNNSYRLSSITEYLVGLFGIVYSSIILAESCENFTFISTNFQFGNPFAKSSKFLIYIESCDLDLMQNNIEQLIKNKRITFRRGSIEQFEFLLINDGDNLQLASIEWFTESACNQPQLIIINTFNKTAKKWSKKLENYEKFQNFHGCNLTLWIAPDNEESLFESVIVDKNNRISEVIGVIPKVFMDISQKYNFMPKFLNFESDEAEVCFSIFRLCSEFEILLHFTASFMQVHDVILTTPGELYRPFEKLWLPFDDLTWKFLIFVFFVAFLVIFIVNQLPNHVQDRIYGLNIHKPGLNVISAFFGLAQYKVPKKYFARCLLIIFVFFCLIFRTCYQSKLFEFMTSEPRRPPPISVKELRDRNYTMYTTLDLDYVTKLLQDDDNKWPKISQTTNEVMEFLLHTQSQNASAKLSLTIESNSLDYVESRRRKSFKWHQLKNINFQVNQIGFFFFANNFFLPIIDTETQLLTSAGIMNHLVELVFNVKHVFVSKKKWNVLTMDNLQFGFVIWLWSCAATVAAFVCEVLIWIVVMKTKRRFMKYVRCEWNKFILVYPIRINNFVK</sequence>
<evidence type="ECO:0000256" key="5">
    <source>
        <dbReference type="ARBA" id="ARBA00022989"/>
    </source>
</evidence>
<comment type="subcellular location">
    <subcellularLocation>
        <location evidence="1">Cell membrane</location>
        <topology evidence="1">Multi-pass membrane protein</topology>
    </subcellularLocation>
</comment>
<dbReference type="GO" id="GO:0005886">
    <property type="term" value="C:plasma membrane"/>
    <property type="evidence" value="ECO:0007669"/>
    <property type="project" value="UniProtKB-SubCell"/>
</dbReference>
<reference evidence="12" key="1">
    <citation type="submission" date="2022-01" db="EMBL/GenBank/DDBJ databases">
        <authorList>
            <person name="King R."/>
        </authorList>
    </citation>
    <scope>NUCLEOTIDE SEQUENCE</scope>
</reference>
<keyword evidence="6 9" id="KW-0472">Membrane</keyword>
<feature type="domain" description="Ionotropic glutamate receptor C-terminal" evidence="11">
    <location>
        <begin position="328"/>
        <end position="534"/>
    </location>
</feature>
<keyword evidence="3" id="KW-1003">Cell membrane</keyword>
<evidence type="ECO:0000256" key="9">
    <source>
        <dbReference type="SAM" id="Phobius"/>
    </source>
</evidence>
<evidence type="ECO:0000256" key="6">
    <source>
        <dbReference type="ARBA" id="ARBA00023136"/>
    </source>
</evidence>
<gene>
    <name evidence="12" type="ORF">CHIRRI_LOCUS13855</name>
</gene>
<evidence type="ECO:0000313" key="12">
    <source>
        <dbReference type="EMBL" id="CAG9811046.1"/>
    </source>
</evidence>
<keyword evidence="8" id="KW-0325">Glycoprotein</keyword>
<evidence type="ECO:0000256" key="4">
    <source>
        <dbReference type="ARBA" id="ARBA00022692"/>
    </source>
</evidence>
<accession>A0A9N9S4C5</accession>
<dbReference type="Pfam" id="PF00060">
    <property type="entry name" value="Lig_chan"/>
    <property type="match status" value="1"/>
</dbReference>
<evidence type="ECO:0000259" key="11">
    <source>
        <dbReference type="Pfam" id="PF00060"/>
    </source>
</evidence>
<comment type="similarity">
    <text evidence="2">Belongs to the glutamate-gated ion channel (TC 1.A.10.1) family.</text>
</comment>
<protein>
    <recommendedName>
        <fullName evidence="11">Ionotropic glutamate receptor C-terminal domain-containing protein</fullName>
    </recommendedName>
</protein>